<dbReference type="InterPro" id="IPR006597">
    <property type="entry name" value="Sel1-like"/>
</dbReference>
<proteinExistence type="inferred from homology"/>
<protein>
    <submittedName>
        <fullName evidence="2">Uncharacterized protein</fullName>
    </submittedName>
</protein>
<sequence>MTECNSTEAAEKLYQEAVEESKNGNQDFLEDAAKKLKISADFGYHEAQYIYGLWLMFGKGVEKNLTESAKYFQLSADSGNTNAEYNIGLCYSEGKGVPINAELALHYFECAASKNHASSQFKAAELYRDGIGTKLNEKKAAQLFQSAALNGLPLAQLEYGKCLRDGFGVKKNEEEAKKFLKMAANQKNHEAEFLLAVLQLNEGDISNALINFENAANGGNCQAQLSLSKIYDEGIGVEKDLKSSFNYLKMAADSNSAEAEYFLAFCLKQGKYDSIIQSENSLNEGNANEDIENVRTELVNKYYKMSADNGFVHAQLIVGENFKEKGEFNEALKYFQLAAEQNNATAKFKLGVMLLERGKESQGAALVRSSADDHIGEAQLAYAKFLLKKISNKEDEEKFIYYLKMAADNKNKEAVELYIQCLQNGFCVEKNERESQKYSKMLLEIQ</sequence>
<evidence type="ECO:0000313" key="2">
    <source>
        <dbReference type="EMBL" id="OHS93785.1"/>
    </source>
</evidence>
<dbReference type="InterPro" id="IPR011990">
    <property type="entry name" value="TPR-like_helical_dom_sf"/>
</dbReference>
<dbReference type="Pfam" id="PF08238">
    <property type="entry name" value="Sel1"/>
    <property type="match status" value="8"/>
</dbReference>
<dbReference type="RefSeq" id="XP_068346922.1">
    <property type="nucleotide sequence ID" value="XM_068496122.1"/>
</dbReference>
<comment type="caution">
    <text evidence="2">The sequence shown here is derived from an EMBL/GenBank/DDBJ whole genome shotgun (WGS) entry which is preliminary data.</text>
</comment>
<dbReference type="OrthoDB" id="272077at2759"/>
<dbReference type="Proteomes" id="UP000179807">
    <property type="component" value="Unassembled WGS sequence"/>
</dbReference>
<dbReference type="InterPro" id="IPR050767">
    <property type="entry name" value="Sel1_AlgK"/>
</dbReference>
<accession>A0A1J4J515</accession>
<comment type="similarity">
    <text evidence="1">Belongs to the sel-1 family.</text>
</comment>
<gene>
    <name evidence="2" type="ORF">TRFO_11595</name>
</gene>
<dbReference type="Gene3D" id="1.25.40.10">
    <property type="entry name" value="Tetratricopeptide repeat domain"/>
    <property type="match status" value="2"/>
</dbReference>
<dbReference type="GeneID" id="94830826"/>
<organism evidence="2 3">
    <name type="scientific">Tritrichomonas foetus</name>
    <dbReference type="NCBI Taxonomy" id="1144522"/>
    <lineage>
        <taxon>Eukaryota</taxon>
        <taxon>Metamonada</taxon>
        <taxon>Parabasalia</taxon>
        <taxon>Tritrichomonadida</taxon>
        <taxon>Tritrichomonadidae</taxon>
        <taxon>Tritrichomonas</taxon>
    </lineage>
</organism>
<keyword evidence="3" id="KW-1185">Reference proteome</keyword>
<dbReference type="PANTHER" id="PTHR11102:SF147">
    <property type="entry name" value="SEL1L ADAPTOR SUBUNIT OF ERAD E3 UBIQUITIN LIGASE"/>
    <property type="match status" value="1"/>
</dbReference>
<dbReference type="SUPFAM" id="SSF81901">
    <property type="entry name" value="HCP-like"/>
    <property type="match status" value="3"/>
</dbReference>
<dbReference type="PANTHER" id="PTHR11102">
    <property type="entry name" value="SEL-1-LIKE PROTEIN"/>
    <property type="match status" value="1"/>
</dbReference>
<evidence type="ECO:0000256" key="1">
    <source>
        <dbReference type="ARBA" id="ARBA00038101"/>
    </source>
</evidence>
<reference evidence="2" key="1">
    <citation type="submission" date="2016-10" db="EMBL/GenBank/DDBJ databases">
        <authorList>
            <person name="Benchimol M."/>
            <person name="Almeida L.G."/>
            <person name="Vasconcelos A.T."/>
            <person name="Perreira-Neves A."/>
            <person name="Rosa I.A."/>
            <person name="Tasca T."/>
            <person name="Bogo M.R."/>
            <person name="de Souza W."/>
        </authorList>
    </citation>
    <scope>NUCLEOTIDE SEQUENCE [LARGE SCALE GENOMIC DNA]</scope>
    <source>
        <strain evidence="2">K</strain>
    </source>
</reference>
<dbReference type="SMART" id="SM00671">
    <property type="entry name" value="SEL1"/>
    <property type="match status" value="8"/>
</dbReference>
<evidence type="ECO:0000313" key="3">
    <source>
        <dbReference type="Proteomes" id="UP000179807"/>
    </source>
</evidence>
<dbReference type="EMBL" id="MLAK01001371">
    <property type="protein sequence ID" value="OHS93785.1"/>
    <property type="molecule type" value="Genomic_DNA"/>
</dbReference>
<dbReference type="VEuPathDB" id="TrichDB:TRFO_11595"/>
<name>A0A1J4J515_9EUKA</name>
<dbReference type="AlphaFoldDB" id="A0A1J4J515"/>